<keyword evidence="2" id="KW-1185">Reference proteome</keyword>
<evidence type="ECO:0000313" key="2">
    <source>
        <dbReference type="Proteomes" id="UP000054477"/>
    </source>
</evidence>
<dbReference type="EMBL" id="KN838828">
    <property type="protein sequence ID" value="KIJ93727.1"/>
    <property type="molecule type" value="Genomic_DNA"/>
</dbReference>
<organism evidence="1 2">
    <name type="scientific">Laccaria amethystina LaAM-08-1</name>
    <dbReference type="NCBI Taxonomy" id="1095629"/>
    <lineage>
        <taxon>Eukaryota</taxon>
        <taxon>Fungi</taxon>
        <taxon>Dikarya</taxon>
        <taxon>Basidiomycota</taxon>
        <taxon>Agaricomycotina</taxon>
        <taxon>Agaricomycetes</taxon>
        <taxon>Agaricomycetidae</taxon>
        <taxon>Agaricales</taxon>
        <taxon>Agaricineae</taxon>
        <taxon>Hydnangiaceae</taxon>
        <taxon>Laccaria</taxon>
    </lineage>
</organism>
<protein>
    <submittedName>
        <fullName evidence="1">Uncharacterized protein</fullName>
    </submittedName>
</protein>
<accession>A0A0C9XBV0</accession>
<dbReference type="Proteomes" id="UP000054477">
    <property type="component" value="Unassembled WGS sequence"/>
</dbReference>
<reference evidence="1 2" key="1">
    <citation type="submission" date="2014-04" db="EMBL/GenBank/DDBJ databases">
        <authorList>
            <consortium name="DOE Joint Genome Institute"/>
            <person name="Kuo A."/>
            <person name="Kohler A."/>
            <person name="Nagy L.G."/>
            <person name="Floudas D."/>
            <person name="Copeland A."/>
            <person name="Barry K.W."/>
            <person name="Cichocki N."/>
            <person name="Veneault-Fourrey C."/>
            <person name="LaButti K."/>
            <person name="Lindquist E.A."/>
            <person name="Lipzen A."/>
            <person name="Lundell T."/>
            <person name="Morin E."/>
            <person name="Murat C."/>
            <person name="Sun H."/>
            <person name="Tunlid A."/>
            <person name="Henrissat B."/>
            <person name="Grigoriev I.V."/>
            <person name="Hibbett D.S."/>
            <person name="Martin F."/>
            <person name="Nordberg H.P."/>
            <person name="Cantor M.N."/>
            <person name="Hua S.X."/>
        </authorList>
    </citation>
    <scope>NUCLEOTIDE SEQUENCE [LARGE SCALE GENOMIC DNA]</scope>
    <source>
        <strain evidence="1 2">LaAM-08-1</strain>
    </source>
</reference>
<sequence>MVYGGRSALNPYSSTITLLLSRKKIRSNLVHNIRSWILNKTRTSSYPRSRLRLFYYALKRGGYANVVSERHSR</sequence>
<name>A0A0C9XBV0_9AGAR</name>
<reference evidence="2" key="2">
    <citation type="submission" date="2015-01" db="EMBL/GenBank/DDBJ databases">
        <title>Evolutionary Origins and Diversification of the Mycorrhizal Mutualists.</title>
        <authorList>
            <consortium name="DOE Joint Genome Institute"/>
            <consortium name="Mycorrhizal Genomics Consortium"/>
            <person name="Kohler A."/>
            <person name="Kuo A."/>
            <person name="Nagy L.G."/>
            <person name="Floudas D."/>
            <person name="Copeland A."/>
            <person name="Barry K.W."/>
            <person name="Cichocki N."/>
            <person name="Veneault-Fourrey C."/>
            <person name="LaButti K."/>
            <person name="Lindquist E.A."/>
            <person name="Lipzen A."/>
            <person name="Lundell T."/>
            <person name="Morin E."/>
            <person name="Murat C."/>
            <person name="Riley R."/>
            <person name="Ohm R."/>
            <person name="Sun H."/>
            <person name="Tunlid A."/>
            <person name="Henrissat B."/>
            <person name="Grigoriev I.V."/>
            <person name="Hibbett D.S."/>
            <person name="Martin F."/>
        </authorList>
    </citation>
    <scope>NUCLEOTIDE SEQUENCE [LARGE SCALE GENOMIC DNA]</scope>
    <source>
        <strain evidence="2">LaAM-08-1</strain>
    </source>
</reference>
<dbReference type="HOGENOM" id="CLU_2705200_0_0_1"/>
<gene>
    <name evidence="1" type="ORF">K443DRAFT_381242</name>
</gene>
<proteinExistence type="predicted"/>
<evidence type="ECO:0000313" key="1">
    <source>
        <dbReference type="EMBL" id="KIJ93727.1"/>
    </source>
</evidence>
<dbReference type="AlphaFoldDB" id="A0A0C9XBV0"/>